<evidence type="ECO:0000256" key="8">
    <source>
        <dbReference type="SAM" id="Phobius"/>
    </source>
</evidence>
<gene>
    <name evidence="12" type="ORF">SAMN05421640_1096</name>
</gene>
<evidence type="ECO:0000259" key="11">
    <source>
        <dbReference type="PROSITE" id="PS50894"/>
    </source>
</evidence>
<dbReference type="Pfam" id="PF00672">
    <property type="entry name" value="HAMP"/>
    <property type="match status" value="1"/>
</dbReference>
<dbReference type="FunFam" id="3.30.565.10:FF:000016">
    <property type="entry name" value="Chemotaxis protein CheA, putative"/>
    <property type="match status" value="1"/>
</dbReference>
<dbReference type="Gene3D" id="6.10.340.10">
    <property type="match status" value="1"/>
</dbReference>
<dbReference type="InterPro" id="IPR036890">
    <property type="entry name" value="HATPase_C_sf"/>
</dbReference>
<keyword evidence="8" id="KW-0812">Transmembrane</keyword>
<keyword evidence="8" id="KW-1133">Transmembrane helix</keyword>
<evidence type="ECO:0000259" key="9">
    <source>
        <dbReference type="PROSITE" id="PS50109"/>
    </source>
</evidence>
<dbReference type="PROSITE" id="PS50885">
    <property type="entry name" value="HAMP"/>
    <property type="match status" value="1"/>
</dbReference>
<dbReference type="InterPro" id="IPR004358">
    <property type="entry name" value="Sig_transdc_His_kin-like_C"/>
</dbReference>
<evidence type="ECO:0000313" key="12">
    <source>
        <dbReference type="EMBL" id="SNS75029.1"/>
    </source>
</evidence>
<dbReference type="InterPro" id="IPR051315">
    <property type="entry name" value="Bact_Chemotaxis_CheA"/>
</dbReference>
<reference evidence="12 13" key="1">
    <citation type="submission" date="2017-06" db="EMBL/GenBank/DDBJ databases">
        <authorList>
            <person name="Kim H.J."/>
            <person name="Triplett B.A."/>
        </authorList>
    </citation>
    <scope>NUCLEOTIDE SEQUENCE [LARGE SCALE GENOMIC DNA]</scope>
    <source>
        <strain evidence="12 13">DSM 19307</strain>
    </source>
</reference>
<dbReference type="CDD" id="cd06225">
    <property type="entry name" value="HAMP"/>
    <property type="match status" value="1"/>
</dbReference>
<keyword evidence="8" id="KW-0472">Membrane</keyword>
<feature type="domain" description="HAMP" evidence="10">
    <location>
        <begin position="332"/>
        <end position="384"/>
    </location>
</feature>
<dbReference type="GO" id="GO:0016020">
    <property type="term" value="C:membrane"/>
    <property type="evidence" value="ECO:0007669"/>
    <property type="project" value="UniProtKB-SubCell"/>
</dbReference>
<comment type="catalytic activity">
    <reaction evidence="1">
        <text>ATP + protein L-histidine = ADP + protein N-phospho-L-histidine.</text>
        <dbReference type="EC" id="2.7.13.3"/>
    </reaction>
</comment>
<evidence type="ECO:0000256" key="7">
    <source>
        <dbReference type="PROSITE-ProRule" id="PRU00110"/>
    </source>
</evidence>
<feature type="domain" description="HPt" evidence="11">
    <location>
        <begin position="553"/>
        <end position="665"/>
    </location>
</feature>
<dbReference type="PRINTS" id="PR00344">
    <property type="entry name" value="BCTRLSENSOR"/>
</dbReference>
<proteinExistence type="predicted"/>
<protein>
    <recommendedName>
        <fullName evidence="3">histidine kinase</fullName>
        <ecNumber evidence="3">2.7.13.3</ecNumber>
    </recommendedName>
</protein>
<name>A0A239H0S1_EKHLU</name>
<dbReference type="SMART" id="SM00387">
    <property type="entry name" value="HATPase_c"/>
    <property type="match status" value="1"/>
</dbReference>
<dbReference type="InterPro" id="IPR003660">
    <property type="entry name" value="HAMP_dom"/>
</dbReference>
<dbReference type="InterPro" id="IPR013587">
    <property type="entry name" value="Nitrate/nitrite_sensing"/>
</dbReference>
<dbReference type="OrthoDB" id="9798098at2"/>
<evidence type="ECO:0000256" key="3">
    <source>
        <dbReference type="ARBA" id="ARBA00012438"/>
    </source>
</evidence>
<dbReference type="Proteomes" id="UP000198393">
    <property type="component" value="Unassembled WGS sequence"/>
</dbReference>
<dbReference type="Gene3D" id="3.30.450.20">
    <property type="entry name" value="PAS domain"/>
    <property type="match status" value="1"/>
</dbReference>
<evidence type="ECO:0000259" key="10">
    <source>
        <dbReference type="PROSITE" id="PS50885"/>
    </source>
</evidence>
<dbReference type="RefSeq" id="WP_089355857.1">
    <property type="nucleotide sequence ID" value="NZ_FZPD01000002.1"/>
</dbReference>
<dbReference type="EC" id="2.7.13.3" evidence="3"/>
<feature type="domain" description="Histidine kinase" evidence="9">
    <location>
        <begin position="596"/>
        <end position="861"/>
    </location>
</feature>
<evidence type="ECO:0000313" key="13">
    <source>
        <dbReference type="Proteomes" id="UP000198393"/>
    </source>
</evidence>
<dbReference type="SUPFAM" id="SSF55874">
    <property type="entry name" value="ATPase domain of HSP90 chaperone/DNA topoisomerase II/histidine kinase"/>
    <property type="match status" value="1"/>
</dbReference>
<dbReference type="PANTHER" id="PTHR43395:SF1">
    <property type="entry name" value="CHEMOTAXIS PROTEIN CHEA"/>
    <property type="match status" value="1"/>
</dbReference>
<dbReference type="Gene3D" id="3.30.565.10">
    <property type="entry name" value="Histidine kinase-like ATPase, C-terminal domain"/>
    <property type="match status" value="1"/>
</dbReference>
<keyword evidence="5" id="KW-0808">Transferase</keyword>
<dbReference type="EMBL" id="FZPD01000002">
    <property type="protein sequence ID" value="SNS75029.1"/>
    <property type="molecule type" value="Genomic_DNA"/>
</dbReference>
<evidence type="ECO:0000256" key="5">
    <source>
        <dbReference type="ARBA" id="ARBA00022679"/>
    </source>
</evidence>
<dbReference type="PANTHER" id="PTHR43395">
    <property type="entry name" value="SENSOR HISTIDINE KINASE CHEA"/>
    <property type="match status" value="1"/>
</dbReference>
<evidence type="ECO:0000256" key="4">
    <source>
        <dbReference type="ARBA" id="ARBA00022553"/>
    </source>
</evidence>
<dbReference type="InterPro" id="IPR008207">
    <property type="entry name" value="Sig_transdc_His_kin_Hpt_dom"/>
</dbReference>
<dbReference type="InterPro" id="IPR036641">
    <property type="entry name" value="HPT_dom_sf"/>
</dbReference>
<evidence type="ECO:0000256" key="2">
    <source>
        <dbReference type="ARBA" id="ARBA00004370"/>
    </source>
</evidence>
<feature type="transmembrane region" description="Helical" evidence="8">
    <location>
        <begin position="309"/>
        <end position="327"/>
    </location>
</feature>
<comment type="subcellular location">
    <subcellularLocation>
        <location evidence="2">Membrane</location>
    </subcellularLocation>
</comment>
<dbReference type="PROSITE" id="PS50894">
    <property type="entry name" value="HPT"/>
    <property type="match status" value="1"/>
</dbReference>
<dbReference type="AlphaFoldDB" id="A0A239H0S1"/>
<organism evidence="12 13">
    <name type="scientific">Ekhidna lutea</name>
    <dbReference type="NCBI Taxonomy" id="447679"/>
    <lineage>
        <taxon>Bacteria</taxon>
        <taxon>Pseudomonadati</taxon>
        <taxon>Bacteroidota</taxon>
        <taxon>Cytophagia</taxon>
        <taxon>Cytophagales</taxon>
        <taxon>Reichenbachiellaceae</taxon>
        <taxon>Ekhidna</taxon>
    </lineage>
</organism>
<feature type="transmembrane region" description="Helical" evidence="8">
    <location>
        <begin position="14"/>
        <end position="31"/>
    </location>
</feature>
<keyword evidence="6 12" id="KW-0418">Kinase</keyword>
<dbReference type="SUPFAM" id="SSF47226">
    <property type="entry name" value="Histidine-containing phosphotransfer domain, HPT domain"/>
    <property type="match status" value="1"/>
</dbReference>
<keyword evidence="4 7" id="KW-0597">Phosphoprotein</keyword>
<dbReference type="SUPFAM" id="SSF158472">
    <property type="entry name" value="HAMP domain-like"/>
    <property type="match status" value="1"/>
</dbReference>
<dbReference type="Pfam" id="PF02518">
    <property type="entry name" value="HATPase_c"/>
    <property type="match status" value="1"/>
</dbReference>
<dbReference type="InterPro" id="IPR005467">
    <property type="entry name" value="His_kinase_dom"/>
</dbReference>
<dbReference type="Gene3D" id="1.20.120.160">
    <property type="entry name" value="HPT domain"/>
    <property type="match status" value="1"/>
</dbReference>
<dbReference type="Pfam" id="PF08376">
    <property type="entry name" value="NIT"/>
    <property type="match status" value="1"/>
</dbReference>
<dbReference type="GO" id="GO:0000155">
    <property type="term" value="F:phosphorelay sensor kinase activity"/>
    <property type="evidence" value="ECO:0007669"/>
    <property type="project" value="UniProtKB-ARBA"/>
</dbReference>
<keyword evidence="13" id="KW-1185">Reference proteome</keyword>
<evidence type="ECO:0000256" key="6">
    <source>
        <dbReference type="ARBA" id="ARBA00022777"/>
    </source>
</evidence>
<sequence length="867" mass="100412">MIKRLTNLPIRQKFAVIIIPLIVIILAFDYLQVRYHYLDYSDSVRLNKAITVGIEINHVVHEIQKERSISSGFLANEGDNFGIKLNRQRERTDSTLQQYYNELSSGELDELLTFHRTDLDQLNAHFDKIAALRKSIDQHRISSEESIDRFSEVNNIALNTVIKLIDETRDKEVAQQIHAIIYFLKSKEYASIERAIGTQAFSHNHIGFDLYNRFTTLVSSQNSYLDAFTIIANEESIDYYNQIVQGDEVEEVNRMREVVFANDTLSENPDDWYEASTTKINLLKRVEDYMSDNIQTKTQVIAKRSVQNFWTFLILDITIGIIAFWLMTTLVTNLLKNVKILEAYTRRISAGDMSKKVVIPTKDELGQYANTFNKMVFEIKKSHFELRKQRDKAKFLYKNIYGVSLVVFENIEQGIFLLDKEFKISKFHSKAMKEIFNNDRIAGENFSNFMRPLILPRELEALEMFMRHLFNEDMDEEVVNQLNPIDQVKIHTENNGIVATKYIRVDFTRIFRKDKIQNIMVTVSDETESILLQQHLSEAEKKKQQETERVLSILKIDPSILRGFLHNSRKMLKSISEKYEKNDKDEYSELLSFTFDIIHNLKGNAVVIGMELMANKFHEIEDGITELQSKDVRGKDFLAILYEVDEADRMIAEIAEMLYKIINIYKKFPAEGDSVSNIMVIDSLERGAELIAREVGKTVNVTFDNIENVILPEAYINPFKDMMIQLIRNSIVHGIEAPSVRMNDKKVIMGEILIELSKSDEEMFIRYKDDGRGLDMDRIKHMAVEHGIVTETQLKKMEVSQVIDLIFHEGFSTSDKSDEHAGRGQGMHLVKSIIDEYKGAYEITSTPGKSFEMTIKLPIINTKKVEE</sequence>
<accession>A0A239H0S1</accession>
<evidence type="ECO:0000256" key="1">
    <source>
        <dbReference type="ARBA" id="ARBA00000085"/>
    </source>
</evidence>
<dbReference type="PROSITE" id="PS50109">
    <property type="entry name" value="HIS_KIN"/>
    <property type="match status" value="1"/>
</dbReference>
<feature type="modified residue" description="Phosphohistidine" evidence="7">
    <location>
        <position position="599"/>
    </location>
</feature>
<dbReference type="InterPro" id="IPR003594">
    <property type="entry name" value="HATPase_dom"/>
</dbReference>